<dbReference type="InterPro" id="IPR012349">
    <property type="entry name" value="Split_barrel_FMN-bd"/>
</dbReference>
<dbReference type="GO" id="GO:0016627">
    <property type="term" value="F:oxidoreductase activity, acting on the CH-CH group of donors"/>
    <property type="evidence" value="ECO:0007669"/>
    <property type="project" value="TreeGrafter"/>
</dbReference>
<evidence type="ECO:0000313" key="4">
    <source>
        <dbReference type="Proteomes" id="UP000278673"/>
    </source>
</evidence>
<dbReference type="PANTHER" id="PTHR35176">
    <property type="entry name" value="HEME OXYGENASE HI_0854-RELATED"/>
    <property type="match status" value="1"/>
</dbReference>
<dbReference type="EMBL" id="RFFJ01000012">
    <property type="protein sequence ID" value="RMI44846.1"/>
    <property type="molecule type" value="Genomic_DNA"/>
</dbReference>
<gene>
    <name evidence="3" type="ORF">EBN88_04520</name>
</gene>
<evidence type="ECO:0000313" key="3">
    <source>
        <dbReference type="EMBL" id="RMI44846.1"/>
    </source>
</evidence>
<name>A0A3M2M5I4_9ACTN</name>
<reference evidence="3 4" key="1">
    <citation type="submission" date="2018-10" db="EMBL/GenBank/DDBJ databases">
        <title>Isolation, diversity and antifungal activity of actinobacteria from wheat.</title>
        <authorList>
            <person name="Han C."/>
        </authorList>
    </citation>
    <scope>NUCLEOTIDE SEQUENCE [LARGE SCALE GENOMIC DNA]</scope>
    <source>
        <strain evidence="3 4">NEAU-YY642</strain>
    </source>
</reference>
<dbReference type="PANTHER" id="PTHR35176:SF6">
    <property type="entry name" value="HEME OXYGENASE HI_0854-RELATED"/>
    <property type="match status" value="1"/>
</dbReference>
<keyword evidence="1" id="KW-0560">Oxidoreductase</keyword>
<organism evidence="3 4">
    <name type="scientific">Streptomyces triticirhizae</name>
    <dbReference type="NCBI Taxonomy" id="2483353"/>
    <lineage>
        <taxon>Bacteria</taxon>
        <taxon>Bacillati</taxon>
        <taxon>Actinomycetota</taxon>
        <taxon>Actinomycetes</taxon>
        <taxon>Kitasatosporales</taxon>
        <taxon>Streptomycetaceae</taxon>
        <taxon>Streptomyces</taxon>
    </lineage>
</organism>
<dbReference type="Proteomes" id="UP000278673">
    <property type="component" value="Unassembled WGS sequence"/>
</dbReference>
<evidence type="ECO:0000256" key="1">
    <source>
        <dbReference type="ARBA" id="ARBA00023002"/>
    </source>
</evidence>
<evidence type="ECO:0000259" key="2">
    <source>
        <dbReference type="Pfam" id="PF01243"/>
    </source>
</evidence>
<dbReference type="AlphaFoldDB" id="A0A3M2M5I4"/>
<dbReference type="GO" id="GO:0070967">
    <property type="term" value="F:coenzyme F420 binding"/>
    <property type="evidence" value="ECO:0007669"/>
    <property type="project" value="TreeGrafter"/>
</dbReference>
<comment type="caution">
    <text evidence="3">The sequence shown here is derived from an EMBL/GenBank/DDBJ whole genome shotgun (WGS) entry which is preliminary data.</text>
</comment>
<proteinExistence type="predicted"/>
<dbReference type="Gene3D" id="2.30.110.10">
    <property type="entry name" value="Electron Transport, Fmn-binding Protein, Chain A"/>
    <property type="match status" value="1"/>
</dbReference>
<dbReference type="SUPFAM" id="SSF50475">
    <property type="entry name" value="FMN-binding split barrel"/>
    <property type="match status" value="1"/>
</dbReference>
<feature type="domain" description="Pyridoxamine 5'-phosphate oxidase N-terminal" evidence="2">
    <location>
        <begin position="25"/>
        <end position="152"/>
    </location>
</feature>
<dbReference type="InterPro" id="IPR052019">
    <property type="entry name" value="F420H2_bilvrd_red/Heme_oxyg"/>
</dbReference>
<sequence length="171" mass="19116">MSEHLAANEAESVATSEAGSAGFSVDAFLARPLTARIATVGPTVRPVWFLWEEGAFWTLTGPWSRLQRHVLADPRVALVVDECDLTSGLVRQVIARGRAELLPFDVPRGRRKLSRYLGPDEGRWDARFIRYLHEDPERSGARWLRLRPERLTAQDLSFQAEPGPEVEGSPA</sequence>
<dbReference type="GO" id="GO:0005829">
    <property type="term" value="C:cytosol"/>
    <property type="evidence" value="ECO:0007669"/>
    <property type="project" value="TreeGrafter"/>
</dbReference>
<dbReference type="Pfam" id="PF01243">
    <property type="entry name" value="PNPOx_N"/>
    <property type="match status" value="1"/>
</dbReference>
<keyword evidence="4" id="KW-1185">Reference proteome</keyword>
<accession>A0A3M2M5I4</accession>
<dbReference type="InterPro" id="IPR011576">
    <property type="entry name" value="Pyridox_Oxase_N"/>
</dbReference>
<protein>
    <submittedName>
        <fullName evidence="3">Pyridoxamine 5'-phosphate oxidase family protein</fullName>
    </submittedName>
</protein>